<dbReference type="InterPro" id="IPR010496">
    <property type="entry name" value="AL/BT2_dom"/>
</dbReference>
<evidence type="ECO:0000313" key="2">
    <source>
        <dbReference type="EMBL" id="SVA61109.1"/>
    </source>
</evidence>
<name>A0A381X8L8_9ZZZZ</name>
<feature type="domain" description="3-keto-alpha-glucoside-1,2-lyase/3-keto-2-hydroxy-glucal hydratase" evidence="1">
    <location>
        <begin position="224"/>
        <end position="414"/>
    </location>
</feature>
<protein>
    <recommendedName>
        <fullName evidence="1">3-keto-alpha-glucoside-1,2-lyase/3-keto-2-hydroxy-glucal hydratase domain-containing protein</fullName>
    </recommendedName>
</protein>
<reference evidence="2" key="1">
    <citation type="submission" date="2018-05" db="EMBL/GenBank/DDBJ databases">
        <authorList>
            <person name="Lanie J.A."/>
            <person name="Ng W.-L."/>
            <person name="Kazmierczak K.M."/>
            <person name="Andrzejewski T.M."/>
            <person name="Davidsen T.M."/>
            <person name="Wayne K.J."/>
            <person name="Tettelin H."/>
            <person name="Glass J.I."/>
            <person name="Rusch D."/>
            <person name="Podicherti R."/>
            <person name="Tsui H.-C.T."/>
            <person name="Winkler M.E."/>
        </authorList>
    </citation>
    <scope>NUCLEOTIDE SEQUENCE</scope>
</reference>
<sequence>MNKTTFFTAVILSFGLLSAQAADKVLFEDSSFSKEGWSEFTEISGTGGWEVKRRKLGELAQAVVQEVTIEGAGGIFLSAGEGSYASVFRSEDVIYAMRSRNGEQSLVGQADVTGKVGLRLGFDGAFLIYEYRSGDEWSRLGKSDILGVVSYTGGISTPNRANGMSGYRVAEIESLEGVRFGYTNTPEIPGTPWVVHDPFRPQPRQINPGTVTPRDEPGTPPSDAIVLFDGTNLDAWDDGKGNPPKWTLRDGFFECGKKSGTIQTRQKFGSVQLHIEWASPSEVKGSSQGRGNSGVYLAGLYEVQVQDNYDNLTYPDGQASSLYGFRPPRVNVSRRPGEWQAYDIIFEMPEFSDGKVVKKALITVLHNGVVTQHGVEIPGILGHKKTQPYRVHGPGHIKLQDHGNPVRYRNIWIRELKPIQ</sequence>
<dbReference type="Pfam" id="PF06439">
    <property type="entry name" value="3keto-disac_hyd"/>
    <property type="match status" value="1"/>
</dbReference>
<gene>
    <name evidence="2" type="ORF">METZ01_LOCUS113963</name>
</gene>
<organism evidence="2">
    <name type="scientific">marine metagenome</name>
    <dbReference type="NCBI Taxonomy" id="408172"/>
    <lineage>
        <taxon>unclassified sequences</taxon>
        <taxon>metagenomes</taxon>
        <taxon>ecological metagenomes</taxon>
    </lineage>
</organism>
<evidence type="ECO:0000259" key="1">
    <source>
        <dbReference type="Pfam" id="PF06439"/>
    </source>
</evidence>
<accession>A0A381X8L8</accession>
<dbReference type="Gene3D" id="2.60.120.560">
    <property type="entry name" value="Exo-inulinase, domain 1"/>
    <property type="match status" value="1"/>
</dbReference>
<dbReference type="EMBL" id="UINC01014304">
    <property type="protein sequence ID" value="SVA61109.1"/>
    <property type="molecule type" value="Genomic_DNA"/>
</dbReference>
<dbReference type="AlphaFoldDB" id="A0A381X8L8"/>
<dbReference type="GO" id="GO:0016787">
    <property type="term" value="F:hydrolase activity"/>
    <property type="evidence" value="ECO:0007669"/>
    <property type="project" value="InterPro"/>
</dbReference>
<proteinExistence type="predicted"/>